<organism evidence="2 3">
    <name type="scientific">Streptomyces cinereoruber</name>
    <dbReference type="NCBI Taxonomy" id="67260"/>
    <lineage>
        <taxon>Bacteria</taxon>
        <taxon>Bacillati</taxon>
        <taxon>Actinomycetota</taxon>
        <taxon>Actinomycetes</taxon>
        <taxon>Kitasatosporales</taxon>
        <taxon>Streptomycetaceae</taxon>
        <taxon>Streptomyces</taxon>
    </lineage>
</organism>
<feature type="region of interest" description="Disordered" evidence="1">
    <location>
        <begin position="1"/>
        <end position="25"/>
    </location>
</feature>
<sequence length="77" mass="7558">MGEPPGTRRAPTCPDESCREGARDDRGALVASGAGLRPGVRAADGRLAAVTGATGDVVPGHVTTKDVPGEPVGPAAV</sequence>
<evidence type="ECO:0000313" key="3">
    <source>
        <dbReference type="Proteomes" id="UP000642014"/>
    </source>
</evidence>
<name>A0AAV4KD69_9ACTN</name>
<evidence type="ECO:0000313" key="2">
    <source>
        <dbReference type="EMBL" id="GGR14677.1"/>
    </source>
</evidence>
<accession>A0AAV4KD69</accession>
<feature type="compositionally biased region" description="Basic and acidic residues" evidence="1">
    <location>
        <begin position="16"/>
        <end position="25"/>
    </location>
</feature>
<feature type="region of interest" description="Disordered" evidence="1">
    <location>
        <begin position="56"/>
        <end position="77"/>
    </location>
</feature>
<proteinExistence type="predicted"/>
<evidence type="ECO:0000256" key="1">
    <source>
        <dbReference type="SAM" id="MobiDB-lite"/>
    </source>
</evidence>
<dbReference type="Proteomes" id="UP000642014">
    <property type="component" value="Unassembled WGS sequence"/>
</dbReference>
<comment type="caution">
    <text evidence="2">The sequence shown here is derived from an EMBL/GenBank/DDBJ whole genome shotgun (WGS) entry which is preliminary data.</text>
</comment>
<dbReference type="AlphaFoldDB" id="A0AAV4KD69"/>
<protein>
    <submittedName>
        <fullName evidence="2">Uncharacterized protein</fullName>
    </submittedName>
</protein>
<dbReference type="EMBL" id="BMSJ01000002">
    <property type="protein sequence ID" value="GGR14677.1"/>
    <property type="molecule type" value="Genomic_DNA"/>
</dbReference>
<gene>
    <name evidence="2" type="ORF">GCM10010497_16130</name>
</gene>
<reference evidence="2 3" key="1">
    <citation type="journal article" date="2014" name="Int. J. Syst. Evol. Microbiol.">
        <title>Complete genome sequence of Corynebacterium casei LMG S-19264T (=DSM 44701T), isolated from a smear-ripened cheese.</title>
        <authorList>
            <consortium name="US DOE Joint Genome Institute (JGI-PGF)"/>
            <person name="Walter F."/>
            <person name="Albersmeier A."/>
            <person name="Kalinowski J."/>
            <person name="Ruckert C."/>
        </authorList>
    </citation>
    <scope>NUCLEOTIDE SEQUENCE [LARGE SCALE GENOMIC DNA]</scope>
    <source>
        <strain evidence="2 3">JCM 4205</strain>
    </source>
</reference>